<reference evidence="1 2" key="1">
    <citation type="submission" date="2023-06" db="EMBL/GenBank/DDBJ databases">
        <title>Alteromonas sp. ASW11-36 isolated from intertidal sand.</title>
        <authorList>
            <person name="Li Y."/>
        </authorList>
    </citation>
    <scope>NUCLEOTIDE SEQUENCE [LARGE SCALE GENOMIC DNA]</scope>
    <source>
        <strain evidence="1 2">ASW11-36</strain>
    </source>
</reference>
<dbReference type="Pfam" id="PF11042">
    <property type="entry name" value="DUF2750"/>
    <property type="match status" value="1"/>
</dbReference>
<dbReference type="Proteomes" id="UP001234343">
    <property type="component" value="Unassembled WGS sequence"/>
</dbReference>
<protein>
    <submittedName>
        <fullName evidence="1">DUF2750 domain-containing protein</fullName>
    </submittedName>
</protein>
<sequence length="125" mass="14586">MNNDKQHSPDLNDMLAAQPQQRAQFFDRLVNQYQQIWILCDDDGAVMLTSEEEDCIPVWPTKEAAELWRNDEWQSCEIMPIKLTDWYARWTVGMQEDDLCVAVFPVPGEDGMVLLPEEFEALLKH</sequence>
<accession>A0ABT7SWA1</accession>
<proteinExistence type="predicted"/>
<organism evidence="1 2">
    <name type="scientific">Alteromonas arenosi</name>
    <dbReference type="NCBI Taxonomy" id="3055817"/>
    <lineage>
        <taxon>Bacteria</taxon>
        <taxon>Pseudomonadati</taxon>
        <taxon>Pseudomonadota</taxon>
        <taxon>Gammaproteobacteria</taxon>
        <taxon>Alteromonadales</taxon>
        <taxon>Alteromonadaceae</taxon>
        <taxon>Alteromonas/Salinimonas group</taxon>
        <taxon>Alteromonas</taxon>
    </lineage>
</organism>
<gene>
    <name evidence="1" type="ORF">QTP81_07665</name>
</gene>
<keyword evidence="2" id="KW-1185">Reference proteome</keyword>
<evidence type="ECO:0000313" key="2">
    <source>
        <dbReference type="Proteomes" id="UP001234343"/>
    </source>
</evidence>
<dbReference type="RefSeq" id="WP_289364767.1">
    <property type="nucleotide sequence ID" value="NZ_JAUCBP010000007.1"/>
</dbReference>
<dbReference type="InterPro" id="IPR021284">
    <property type="entry name" value="DUF2750"/>
</dbReference>
<name>A0ABT7SWA1_9ALTE</name>
<dbReference type="EMBL" id="JAUCBP010000007">
    <property type="protein sequence ID" value="MDM7860470.1"/>
    <property type="molecule type" value="Genomic_DNA"/>
</dbReference>
<comment type="caution">
    <text evidence="1">The sequence shown here is derived from an EMBL/GenBank/DDBJ whole genome shotgun (WGS) entry which is preliminary data.</text>
</comment>
<evidence type="ECO:0000313" key="1">
    <source>
        <dbReference type="EMBL" id="MDM7860470.1"/>
    </source>
</evidence>